<accession>X0WAS4</accession>
<feature type="domain" description="Carbohydrate kinase PfkB" evidence="1">
    <location>
        <begin position="16"/>
        <end position="236"/>
    </location>
</feature>
<dbReference type="InterPro" id="IPR029056">
    <property type="entry name" value="Ribokinase-like"/>
</dbReference>
<dbReference type="Pfam" id="PF00294">
    <property type="entry name" value="PfkB"/>
    <property type="match status" value="1"/>
</dbReference>
<dbReference type="EMBL" id="BARS01033713">
    <property type="protein sequence ID" value="GAG27760.1"/>
    <property type="molecule type" value="Genomic_DNA"/>
</dbReference>
<proteinExistence type="predicted"/>
<dbReference type="InterPro" id="IPR011611">
    <property type="entry name" value="PfkB_dom"/>
</dbReference>
<gene>
    <name evidence="2" type="ORF">S01H1_52172</name>
</gene>
<evidence type="ECO:0000313" key="2">
    <source>
        <dbReference type="EMBL" id="GAG27760.1"/>
    </source>
</evidence>
<organism evidence="2">
    <name type="scientific">marine sediment metagenome</name>
    <dbReference type="NCBI Taxonomy" id="412755"/>
    <lineage>
        <taxon>unclassified sequences</taxon>
        <taxon>metagenomes</taxon>
        <taxon>ecological metagenomes</taxon>
    </lineage>
</organism>
<dbReference type="SUPFAM" id="SSF53613">
    <property type="entry name" value="Ribokinase-like"/>
    <property type="match status" value="1"/>
</dbReference>
<reference evidence="2" key="1">
    <citation type="journal article" date="2014" name="Front. Microbiol.">
        <title>High frequency of phylogenetically diverse reductive dehalogenase-homologous genes in deep subseafloor sedimentary metagenomes.</title>
        <authorList>
            <person name="Kawai M."/>
            <person name="Futagami T."/>
            <person name="Toyoda A."/>
            <person name="Takaki Y."/>
            <person name="Nishi S."/>
            <person name="Hori S."/>
            <person name="Arai W."/>
            <person name="Tsubouchi T."/>
            <person name="Morono Y."/>
            <person name="Uchiyama I."/>
            <person name="Ito T."/>
            <person name="Fujiyama A."/>
            <person name="Inagaki F."/>
            <person name="Takami H."/>
        </authorList>
    </citation>
    <scope>NUCLEOTIDE SEQUENCE</scope>
    <source>
        <strain evidence="2">Expedition CK06-06</strain>
    </source>
</reference>
<sequence length="254" mass="29107">MKITIITRLKEEDFEILSPFKKNGVKYYVYPSEETSGLKNIYSSTNMEFRSYEPLGFAGLFKKEEIIDINSKFFVIGPITAGEVDLELLKYLKTKYPENLCLDMQGFIRFRDNKKVFYSPLTLKEKKEIISNINVLKVDQTEAEILTDQKNIKTAAKNLLKIGPREILITHEDGISIFGNNFSYSFSWKNKSSLGRTGRGDTAFISYLGSRIKKNPKQSLKFAAALTSLKLETPGPFNLPRHQVETLIKKEYSE</sequence>
<comment type="caution">
    <text evidence="2">The sequence shown here is derived from an EMBL/GenBank/DDBJ whole genome shotgun (WGS) entry which is preliminary data.</text>
</comment>
<dbReference type="AlphaFoldDB" id="X0WAS4"/>
<protein>
    <recommendedName>
        <fullName evidence="1">Carbohydrate kinase PfkB domain-containing protein</fullName>
    </recommendedName>
</protein>
<dbReference type="Gene3D" id="3.40.1190.20">
    <property type="match status" value="1"/>
</dbReference>
<evidence type="ECO:0000259" key="1">
    <source>
        <dbReference type="Pfam" id="PF00294"/>
    </source>
</evidence>
<name>X0WAS4_9ZZZZ</name>